<feature type="region of interest" description="Disordered" evidence="1">
    <location>
        <begin position="30"/>
        <end position="54"/>
    </location>
</feature>
<organism evidence="2 3">
    <name type="scientific">Oryza sativa subsp. japonica</name>
    <name type="common">Rice</name>
    <dbReference type="NCBI Taxonomy" id="39947"/>
    <lineage>
        <taxon>Eukaryota</taxon>
        <taxon>Viridiplantae</taxon>
        <taxon>Streptophyta</taxon>
        <taxon>Embryophyta</taxon>
        <taxon>Tracheophyta</taxon>
        <taxon>Spermatophyta</taxon>
        <taxon>Magnoliopsida</taxon>
        <taxon>Liliopsida</taxon>
        <taxon>Poales</taxon>
        <taxon>Poaceae</taxon>
        <taxon>BOP clade</taxon>
        <taxon>Oryzoideae</taxon>
        <taxon>Oryzeae</taxon>
        <taxon>Oryzinae</taxon>
        <taxon>Oryza</taxon>
        <taxon>Oryza sativa</taxon>
    </lineage>
</organism>
<reference evidence="3" key="2">
    <citation type="journal article" date="2008" name="Nucleic Acids Res.">
        <title>The rice annotation project database (RAP-DB): 2008 update.</title>
        <authorList>
            <consortium name="The rice annotation project (RAP)"/>
        </authorList>
    </citation>
    <scope>GENOME REANNOTATION</scope>
    <source>
        <strain evidence="3">cv. Nipponbare</strain>
    </source>
</reference>
<feature type="compositionally biased region" description="Low complexity" evidence="1">
    <location>
        <begin position="35"/>
        <end position="44"/>
    </location>
</feature>
<proteinExistence type="predicted"/>
<dbReference type="Proteomes" id="UP000000763">
    <property type="component" value="Chromosome 10"/>
</dbReference>
<dbReference type="EMBL" id="AC097278">
    <property type="protein sequence ID" value="AAM93453.1"/>
    <property type="molecule type" value="Genomic_DNA"/>
</dbReference>
<dbReference type="AlphaFoldDB" id="Q8LMW9"/>
<evidence type="ECO:0000313" key="2">
    <source>
        <dbReference type="EMBL" id="AAM93453.1"/>
    </source>
</evidence>
<evidence type="ECO:0000313" key="3">
    <source>
        <dbReference type="Proteomes" id="UP000000763"/>
    </source>
</evidence>
<sequence>MPFSASLAISIGDTARRAMRSSLGDGVAAATINRSSTTSTDTKPTPTPFLHSRATGVWPDRYPGCAHGSRPSSIRPRLVVTPVKPPLAVPASATH</sequence>
<accession>Q8LMW9</accession>
<gene>
    <name evidence="2" type="primary">OSJNBa0040E17.13</name>
</gene>
<protein>
    <submittedName>
        <fullName evidence="2">Uncharacterized protein</fullName>
    </submittedName>
</protein>
<reference evidence="3" key="1">
    <citation type="journal article" date="2005" name="Nature">
        <title>The map-based sequence of the rice genome.</title>
        <authorList>
            <consortium name="International rice genome sequencing project (IRGSP)"/>
            <person name="Matsumoto T."/>
            <person name="Wu J."/>
            <person name="Kanamori H."/>
            <person name="Katayose Y."/>
            <person name="Fujisawa M."/>
            <person name="Namiki N."/>
            <person name="Mizuno H."/>
            <person name="Yamamoto K."/>
            <person name="Antonio B.A."/>
            <person name="Baba T."/>
            <person name="Sakata K."/>
            <person name="Nagamura Y."/>
            <person name="Aoki H."/>
            <person name="Arikawa K."/>
            <person name="Arita K."/>
            <person name="Bito T."/>
            <person name="Chiden Y."/>
            <person name="Fujitsuka N."/>
            <person name="Fukunaka R."/>
            <person name="Hamada M."/>
            <person name="Harada C."/>
            <person name="Hayashi A."/>
            <person name="Hijishita S."/>
            <person name="Honda M."/>
            <person name="Hosokawa S."/>
            <person name="Ichikawa Y."/>
            <person name="Idonuma A."/>
            <person name="Iijima M."/>
            <person name="Ikeda M."/>
            <person name="Ikeno M."/>
            <person name="Ito K."/>
            <person name="Ito S."/>
            <person name="Ito T."/>
            <person name="Ito Y."/>
            <person name="Ito Y."/>
            <person name="Iwabuchi A."/>
            <person name="Kamiya K."/>
            <person name="Karasawa W."/>
            <person name="Kurita K."/>
            <person name="Katagiri S."/>
            <person name="Kikuta A."/>
            <person name="Kobayashi H."/>
            <person name="Kobayashi N."/>
            <person name="Machita K."/>
            <person name="Maehara T."/>
            <person name="Masukawa M."/>
            <person name="Mizubayashi T."/>
            <person name="Mukai Y."/>
            <person name="Nagasaki H."/>
            <person name="Nagata Y."/>
            <person name="Naito S."/>
            <person name="Nakashima M."/>
            <person name="Nakama Y."/>
            <person name="Nakamichi Y."/>
            <person name="Nakamura M."/>
            <person name="Meguro A."/>
            <person name="Negishi M."/>
            <person name="Ohta I."/>
            <person name="Ohta T."/>
            <person name="Okamoto M."/>
            <person name="Ono N."/>
            <person name="Saji S."/>
            <person name="Sakaguchi M."/>
            <person name="Sakai K."/>
            <person name="Shibata M."/>
            <person name="Shimokawa T."/>
            <person name="Song J."/>
            <person name="Takazaki Y."/>
            <person name="Terasawa K."/>
            <person name="Tsugane M."/>
            <person name="Tsuji K."/>
            <person name="Ueda S."/>
            <person name="Waki K."/>
            <person name="Yamagata H."/>
            <person name="Yamamoto M."/>
            <person name="Yamamoto S."/>
            <person name="Yamane H."/>
            <person name="Yoshiki S."/>
            <person name="Yoshihara R."/>
            <person name="Yukawa K."/>
            <person name="Zhong H."/>
            <person name="Yano M."/>
            <person name="Yuan Q."/>
            <person name="Ouyang S."/>
            <person name="Liu J."/>
            <person name="Jones K.M."/>
            <person name="Gansberger K."/>
            <person name="Moffat K."/>
            <person name="Hill J."/>
            <person name="Bera J."/>
            <person name="Fadrosh D."/>
            <person name="Jin S."/>
            <person name="Johri S."/>
            <person name="Kim M."/>
            <person name="Overton L."/>
            <person name="Reardon M."/>
            <person name="Tsitrin T."/>
            <person name="Vuong H."/>
            <person name="Weaver B."/>
            <person name="Ciecko A."/>
            <person name="Tallon L."/>
            <person name="Jackson J."/>
            <person name="Pai G."/>
            <person name="Aken S.V."/>
            <person name="Utterback T."/>
            <person name="Reidmuller S."/>
            <person name="Feldblyum T."/>
            <person name="Hsiao J."/>
            <person name="Zismann V."/>
            <person name="Iobst S."/>
            <person name="de Vazeille A.R."/>
            <person name="Buell C.R."/>
            <person name="Ying K."/>
            <person name="Li Y."/>
            <person name="Lu T."/>
            <person name="Huang Y."/>
            <person name="Zhao Q."/>
            <person name="Feng Q."/>
            <person name="Zhang L."/>
            <person name="Zhu J."/>
            <person name="Weng Q."/>
            <person name="Mu J."/>
            <person name="Lu Y."/>
            <person name="Fan D."/>
            <person name="Liu Y."/>
            <person name="Guan J."/>
            <person name="Zhang Y."/>
            <person name="Yu S."/>
            <person name="Liu X."/>
            <person name="Zhang Y."/>
            <person name="Hong G."/>
            <person name="Han B."/>
            <person name="Choisne N."/>
            <person name="Demange N."/>
            <person name="Orjeda G."/>
            <person name="Samain S."/>
            <person name="Cattolico L."/>
            <person name="Pelletier E."/>
            <person name="Couloux A."/>
            <person name="Segurens B."/>
            <person name="Wincker P."/>
            <person name="D'Hont A."/>
            <person name="Scarpelli C."/>
            <person name="Weissenbach J."/>
            <person name="Salanoubat M."/>
            <person name="Quetier F."/>
            <person name="Yu Y."/>
            <person name="Kim H.R."/>
            <person name="Rambo T."/>
            <person name="Currie J."/>
            <person name="Collura K."/>
            <person name="Luo M."/>
            <person name="Yang T."/>
            <person name="Ammiraju J.S.S."/>
            <person name="Engler F."/>
            <person name="Soderlund C."/>
            <person name="Wing R.A."/>
            <person name="Palmer L.E."/>
            <person name="de la Bastide M."/>
            <person name="Spiegel L."/>
            <person name="Nascimento L."/>
            <person name="Zutavern T."/>
            <person name="O'Shaughnessy A."/>
            <person name="Dike S."/>
            <person name="Dedhia N."/>
            <person name="Preston R."/>
            <person name="Balija V."/>
            <person name="McCombie W.R."/>
            <person name="Chow T."/>
            <person name="Chen H."/>
            <person name="Chung M."/>
            <person name="Chen C."/>
            <person name="Shaw J."/>
            <person name="Wu H."/>
            <person name="Hsiao K."/>
            <person name="Chao Y."/>
            <person name="Chu M."/>
            <person name="Cheng C."/>
            <person name="Hour A."/>
            <person name="Lee P."/>
            <person name="Lin S."/>
            <person name="Lin Y."/>
            <person name="Liou J."/>
            <person name="Liu S."/>
            <person name="Hsing Y."/>
            <person name="Raghuvanshi S."/>
            <person name="Mohanty A."/>
            <person name="Bharti A.K."/>
            <person name="Gaur A."/>
            <person name="Gupta V."/>
            <person name="Kumar D."/>
            <person name="Ravi V."/>
            <person name="Vij S."/>
            <person name="Kapur A."/>
            <person name="Khurana P."/>
            <person name="Khurana P."/>
            <person name="Khurana J.P."/>
            <person name="Tyagi A.K."/>
            <person name="Gaikwad K."/>
            <person name="Singh A."/>
            <person name="Dalal V."/>
            <person name="Srivastava S."/>
            <person name="Dixit A."/>
            <person name="Pal A.K."/>
            <person name="Ghazi I.A."/>
            <person name="Yadav M."/>
            <person name="Pandit A."/>
            <person name="Bhargava A."/>
            <person name="Sureshbabu K."/>
            <person name="Batra K."/>
            <person name="Sharma T.R."/>
            <person name="Mohapatra T."/>
            <person name="Singh N.K."/>
            <person name="Messing J."/>
            <person name="Nelson A.B."/>
            <person name="Fuks G."/>
            <person name="Kavchok S."/>
            <person name="Keizer G."/>
            <person name="Linton E."/>
            <person name="Llaca V."/>
            <person name="Song R."/>
            <person name="Tanyolac B."/>
            <person name="Young S."/>
            <person name="Ho-Il K."/>
            <person name="Hahn J.H."/>
            <person name="Sangsakoo G."/>
            <person name="Vanavichit A."/>
            <person name="de Mattos Luiz.A.T."/>
            <person name="Zimmer P.D."/>
            <person name="Malone G."/>
            <person name="Dellagostin O."/>
            <person name="de Oliveira A.C."/>
            <person name="Bevan M."/>
            <person name="Bancroft I."/>
            <person name="Minx P."/>
            <person name="Cordum H."/>
            <person name="Wilson R."/>
            <person name="Cheng Z."/>
            <person name="Jin W."/>
            <person name="Jiang J."/>
            <person name="Leong S.A."/>
            <person name="Iwama H."/>
            <person name="Gojobori T."/>
            <person name="Itoh T."/>
            <person name="Niimura Y."/>
            <person name="Fujii Y."/>
            <person name="Habara T."/>
            <person name="Sakai H."/>
            <person name="Sato Y."/>
            <person name="Wilson G."/>
            <person name="Kumar K."/>
            <person name="McCouch S."/>
            <person name="Juretic N."/>
            <person name="Hoen D."/>
            <person name="Wright S."/>
            <person name="Bruskiewich R."/>
            <person name="Bureau T."/>
            <person name="Miyao A."/>
            <person name="Hirochika H."/>
            <person name="Nishikawa T."/>
            <person name="Kadowaki K."/>
            <person name="Sugiura M."/>
            <person name="Burr B."/>
            <person name="Sasaki T."/>
        </authorList>
    </citation>
    <scope>NUCLEOTIDE SEQUENCE [LARGE SCALE GENOMIC DNA]</scope>
    <source>
        <strain evidence="3">cv. Nipponbare</strain>
    </source>
</reference>
<name>Q8LMW9_ORYSJ</name>
<evidence type="ECO:0000256" key="1">
    <source>
        <dbReference type="SAM" id="MobiDB-lite"/>
    </source>
</evidence>